<comment type="caution">
    <text evidence="5">The sequence shown here is derived from an EMBL/GenBank/DDBJ whole genome shotgun (WGS) entry which is preliminary data.</text>
</comment>
<dbReference type="SUPFAM" id="SSF55961">
    <property type="entry name" value="Bet v1-like"/>
    <property type="match status" value="1"/>
</dbReference>
<dbReference type="GO" id="GO:0009738">
    <property type="term" value="P:abscisic acid-activated signaling pathway"/>
    <property type="evidence" value="ECO:0007669"/>
    <property type="project" value="InterPro"/>
</dbReference>
<evidence type="ECO:0000256" key="2">
    <source>
        <dbReference type="ARBA" id="ARBA00022821"/>
    </source>
</evidence>
<dbReference type="Proteomes" id="UP000197138">
    <property type="component" value="Unassembled WGS sequence"/>
</dbReference>
<proteinExistence type="inferred from homology"/>
<dbReference type="Proteomes" id="UP000233551">
    <property type="component" value="Unassembled WGS sequence"/>
</dbReference>
<dbReference type="CDD" id="cd07816">
    <property type="entry name" value="Bet_v1-like"/>
    <property type="match status" value="1"/>
</dbReference>
<dbReference type="PANTHER" id="PTHR31213">
    <property type="entry name" value="OS08G0374000 PROTEIN-RELATED"/>
    <property type="match status" value="1"/>
</dbReference>
<feature type="domain" description="Bet v I/Major latex protein" evidence="4">
    <location>
        <begin position="11"/>
        <end position="127"/>
    </location>
</feature>
<dbReference type="InterPro" id="IPR000916">
    <property type="entry name" value="Bet_v_I/MLP"/>
</dbReference>
<reference evidence="6 8" key="3">
    <citation type="submission" date="2017-11" db="EMBL/GenBank/DDBJ databases">
        <title>De-novo sequencing of pomegranate (Punica granatum L.) genome.</title>
        <authorList>
            <person name="Akparov Z."/>
            <person name="Amiraslanov A."/>
            <person name="Hajiyeva S."/>
            <person name="Abbasov M."/>
            <person name="Kaur K."/>
            <person name="Hamwieh A."/>
            <person name="Solovyev V."/>
            <person name="Salamov A."/>
            <person name="Braich B."/>
            <person name="Kosarev P."/>
            <person name="Mahmoud A."/>
            <person name="Hajiyev E."/>
            <person name="Babayeva S."/>
            <person name="Izzatullayeva V."/>
            <person name="Mammadov A."/>
            <person name="Mammadov A."/>
            <person name="Sharifova S."/>
            <person name="Ojaghi J."/>
            <person name="Eynullazada K."/>
            <person name="Bayramov B."/>
            <person name="Abdulazimova A."/>
            <person name="Shahmuradov I."/>
        </authorList>
    </citation>
    <scope>NUCLEOTIDE SEQUENCE [LARGE SCALE GENOMIC DNA]</scope>
    <source>
        <strain evidence="6">AG2017</strain>
        <strain evidence="8">cv. AG2017</strain>
        <tissue evidence="6">Leaf</tissue>
    </source>
</reference>
<dbReference type="GO" id="GO:0010427">
    <property type="term" value="F:abscisic acid binding"/>
    <property type="evidence" value="ECO:0007669"/>
    <property type="project" value="InterPro"/>
</dbReference>
<dbReference type="InterPro" id="IPR050279">
    <property type="entry name" value="Plant_def-hormone_signal"/>
</dbReference>
<accession>A0A218XV24</accession>
<dbReference type="STRING" id="22663.A0A218XV24"/>
<organism evidence="5 7">
    <name type="scientific">Punica granatum</name>
    <name type="common">Pomegranate</name>
    <dbReference type="NCBI Taxonomy" id="22663"/>
    <lineage>
        <taxon>Eukaryota</taxon>
        <taxon>Viridiplantae</taxon>
        <taxon>Streptophyta</taxon>
        <taxon>Embryophyta</taxon>
        <taxon>Tracheophyta</taxon>
        <taxon>Spermatophyta</taxon>
        <taxon>Magnoliopsida</taxon>
        <taxon>eudicotyledons</taxon>
        <taxon>Gunneridae</taxon>
        <taxon>Pentapetalae</taxon>
        <taxon>rosids</taxon>
        <taxon>malvids</taxon>
        <taxon>Myrtales</taxon>
        <taxon>Lythraceae</taxon>
        <taxon>Punica</taxon>
    </lineage>
</organism>
<comment type="similarity">
    <text evidence="1">Belongs to the BetVI family.</text>
</comment>
<evidence type="ECO:0000256" key="3">
    <source>
        <dbReference type="ARBA" id="ARBA00023265"/>
    </source>
</evidence>
<dbReference type="AlphaFoldDB" id="A0A218XV24"/>
<evidence type="ECO:0000313" key="6">
    <source>
        <dbReference type="EMBL" id="PKI40748.1"/>
    </source>
</evidence>
<evidence type="ECO:0000313" key="8">
    <source>
        <dbReference type="Proteomes" id="UP000233551"/>
    </source>
</evidence>
<name>A0A218XV24_PUNGR</name>
<dbReference type="GO" id="GO:0006952">
    <property type="term" value="P:defense response"/>
    <property type="evidence" value="ECO:0007669"/>
    <property type="project" value="UniProtKB-KW"/>
</dbReference>
<evidence type="ECO:0000256" key="1">
    <source>
        <dbReference type="ARBA" id="ARBA00009744"/>
    </source>
</evidence>
<reference evidence="7" key="1">
    <citation type="journal article" date="2017" name="Plant J.">
        <title>The pomegranate (Punica granatum L.) genome and the genomics of punicalagin biosynthesis.</title>
        <authorList>
            <person name="Qin G."/>
            <person name="Xu C."/>
            <person name="Ming R."/>
            <person name="Tang H."/>
            <person name="Guyot R."/>
            <person name="Kramer E.M."/>
            <person name="Hu Y."/>
            <person name="Yi X."/>
            <person name="Qi Y."/>
            <person name="Xu X."/>
            <person name="Gao Z."/>
            <person name="Pan H."/>
            <person name="Jian J."/>
            <person name="Tian Y."/>
            <person name="Yue Z."/>
            <person name="Xu Y."/>
        </authorList>
    </citation>
    <scope>NUCLEOTIDE SEQUENCE [LARGE SCALE GENOMIC DNA]</scope>
    <source>
        <strain evidence="7">cv. Dabenzi</strain>
    </source>
</reference>
<protein>
    <recommendedName>
        <fullName evidence="4">Bet v I/Major latex protein domain-containing protein</fullName>
    </recommendedName>
</protein>
<dbReference type="Gene3D" id="3.30.530.20">
    <property type="match status" value="1"/>
</dbReference>
<reference evidence="5" key="2">
    <citation type="submission" date="2017-06" db="EMBL/GenBank/DDBJ databases">
        <title>The pomegranate genome and the genomics of punicalagin biosynthesis.</title>
        <authorList>
            <person name="Xu C."/>
        </authorList>
    </citation>
    <scope>NUCLEOTIDE SEQUENCE [LARGE SCALE GENOMIC DNA]</scope>
    <source>
        <tissue evidence="5">Fresh leaf</tissue>
    </source>
</reference>
<evidence type="ECO:0000313" key="7">
    <source>
        <dbReference type="Proteomes" id="UP000197138"/>
    </source>
</evidence>
<dbReference type="GO" id="GO:0005634">
    <property type="term" value="C:nucleus"/>
    <property type="evidence" value="ECO:0007669"/>
    <property type="project" value="TreeGrafter"/>
</dbReference>
<dbReference type="EMBL" id="PGOL01003494">
    <property type="protein sequence ID" value="PKI40748.1"/>
    <property type="molecule type" value="Genomic_DNA"/>
</dbReference>
<keyword evidence="8" id="KW-1185">Reference proteome</keyword>
<dbReference type="GO" id="GO:0005737">
    <property type="term" value="C:cytoplasm"/>
    <property type="evidence" value="ECO:0007669"/>
    <property type="project" value="TreeGrafter"/>
</dbReference>
<evidence type="ECO:0000313" key="5">
    <source>
        <dbReference type="EMBL" id="OWM88122.1"/>
    </source>
</evidence>
<dbReference type="InterPro" id="IPR024949">
    <property type="entry name" value="Bet_v_I_allergen"/>
</dbReference>
<dbReference type="GO" id="GO:0004864">
    <property type="term" value="F:protein phosphatase inhibitor activity"/>
    <property type="evidence" value="ECO:0007669"/>
    <property type="project" value="InterPro"/>
</dbReference>
<dbReference type="GO" id="GO:0038023">
    <property type="term" value="F:signaling receptor activity"/>
    <property type="evidence" value="ECO:0007669"/>
    <property type="project" value="InterPro"/>
</dbReference>
<keyword evidence="2" id="KW-0611">Plant defense</keyword>
<dbReference type="InterPro" id="IPR023393">
    <property type="entry name" value="START-like_dom_sf"/>
</dbReference>
<dbReference type="PANTHER" id="PTHR31213:SF201">
    <property type="entry name" value="OS03G0300400 PROTEIN"/>
    <property type="match status" value="1"/>
</dbReference>
<gene>
    <name evidence="5" type="ORF">CDL15_Pgr016695</name>
    <name evidence="6" type="ORF">CRG98_038859</name>
</gene>
<dbReference type="FunFam" id="3.30.530.20:FF:000007">
    <property type="entry name" value="Major pollen allergen Bet v 1-A"/>
    <property type="match status" value="1"/>
</dbReference>
<dbReference type="EMBL" id="MTKT01000799">
    <property type="protein sequence ID" value="OWM88122.1"/>
    <property type="molecule type" value="Genomic_DNA"/>
</dbReference>
<evidence type="ECO:0000259" key="4">
    <source>
        <dbReference type="Pfam" id="PF00407"/>
    </source>
</evidence>
<keyword evidence="3" id="KW-0568">Pathogenesis-related protein</keyword>
<dbReference type="Pfam" id="PF00407">
    <property type="entry name" value="Bet_v_1"/>
    <property type="match status" value="1"/>
</dbReference>
<dbReference type="PRINTS" id="PR00634">
    <property type="entry name" value="BETALLERGEN"/>
</dbReference>
<sequence>METICFYEEFLVPVPRDRLFRAAVIDGDNLTPKLLPHVFKSMDTIDGDGGPGTIKRTVFNEESGLRTGDQLYRIDVLDSENFIYRITLIEGSSLFERVESVVYEVTYADLGNNNCVVRVATEYHPKRGLTLKEEDIMARKTTTIGFYKIMVAYLMANPDAYM</sequence>